<dbReference type="AlphaFoldDB" id="A0A4R1L0Z1"/>
<dbReference type="Gene3D" id="3.30.70.2970">
    <property type="entry name" value="Protein of unknown function (DUF541), domain 2"/>
    <property type="match status" value="1"/>
</dbReference>
<dbReference type="PANTHER" id="PTHR34387:SF2">
    <property type="entry name" value="SLR1258 PROTEIN"/>
    <property type="match status" value="1"/>
</dbReference>
<sequence>MKMRSMAGAVAGLFLVAGLARAQTPTIQIDRNNRTIAVTTSDSASADADAAIVHIGFKDYASDANAAYAAGSKSSNAVASALKALGVEKQNIESESQGVAEVQPFELQNLSPAERLIRKYSVQQSWSVKVKAQDAAKTLDAAIKAGANNSGQIDWTVNDDDSLQAQAAARALQRARAIAGQMAKGLGAQLGSLMYASNEAPQRPVFALKGRAAMTMEAGSASGQQKVEPLSLSPRRVERSATVYAVFAIE</sequence>
<dbReference type="Proteomes" id="UP000295210">
    <property type="component" value="Unassembled WGS sequence"/>
</dbReference>
<feature type="signal peptide" evidence="1">
    <location>
        <begin position="1"/>
        <end position="22"/>
    </location>
</feature>
<evidence type="ECO:0000313" key="3">
    <source>
        <dbReference type="Proteomes" id="UP000295210"/>
    </source>
</evidence>
<dbReference type="InterPro" id="IPR007497">
    <property type="entry name" value="SIMPL/DUF541"/>
</dbReference>
<evidence type="ECO:0008006" key="4">
    <source>
        <dbReference type="Google" id="ProtNLM"/>
    </source>
</evidence>
<feature type="chain" id="PRO_5020334375" description="Secreted protein" evidence="1">
    <location>
        <begin position="23"/>
        <end position="250"/>
    </location>
</feature>
<dbReference type="Gene3D" id="3.30.110.170">
    <property type="entry name" value="Protein of unknown function (DUF541), domain 1"/>
    <property type="match status" value="1"/>
</dbReference>
<keyword evidence="3" id="KW-1185">Reference proteome</keyword>
<evidence type="ECO:0000256" key="1">
    <source>
        <dbReference type="SAM" id="SignalP"/>
    </source>
</evidence>
<accession>A0A4R1L0Z1</accession>
<dbReference type="Pfam" id="PF04402">
    <property type="entry name" value="SIMPL"/>
    <property type="match status" value="1"/>
</dbReference>
<dbReference type="PANTHER" id="PTHR34387">
    <property type="entry name" value="SLR1258 PROTEIN"/>
    <property type="match status" value="1"/>
</dbReference>
<comment type="caution">
    <text evidence="2">The sequence shown here is derived from an EMBL/GenBank/DDBJ whole genome shotgun (WGS) entry which is preliminary data.</text>
</comment>
<dbReference type="RefSeq" id="WP_165876816.1">
    <property type="nucleotide sequence ID" value="NZ_SMGK01000005.1"/>
</dbReference>
<dbReference type="GO" id="GO:0006974">
    <property type="term" value="P:DNA damage response"/>
    <property type="evidence" value="ECO:0007669"/>
    <property type="project" value="TreeGrafter"/>
</dbReference>
<proteinExistence type="predicted"/>
<reference evidence="2 3" key="1">
    <citation type="submission" date="2019-03" db="EMBL/GenBank/DDBJ databases">
        <title>Genomic Encyclopedia of Type Strains, Phase IV (KMG-IV): sequencing the most valuable type-strain genomes for metagenomic binning, comparative biology and taxonomic classification.</title>
        <authorList>
            <person name="Goeker M."/>
        </authorList>
    </citation>
    <scope>NUCLEOTIDE SEQUENCE [LARGE SCALE GENOMIC DNA]</scope>
    <source>
        <strain evidence="2 3">DSM 103428</strain>
    </source>
</reference>
<organism evidence="2 3">
    <name type="scientific">Acidipila rosea</name>
    <dbReference type="NCBI Taxonomy" id="768535"/>
    <lineage>
        <taxon>Bacteria</taxon>
        <taxon>Pseudomonadati</taxon>
        <taxon>Acidobacteriota</taxon>
        <taxon>Terriglobia</taxon>
        <taxon>Terriglobales</taxon>
        <taxon>Acidobacteriaceae</taxon>
        <taxon>Acidipila</taxon>
    </lineage>
</organism>
<dbReference type="InterPro" id="IPR052022">
    <property type="entry name" value="26kDa_periplasmic_antigen"/>
</dbReference>
<gene>
    <name evidence="2" type="ORF">C7378_2846</name>
</gene>
<name>A0A4R1L0Z1_9BACT</name>
<evidence type="ECO:0000313" key="2">
    <source>
        <dbReference type="EMBL" id="TCK71566.1"/>
    </source>
</evidence>
<protein>
    <recommendedName>
        <fullName evidence="4">Secreted protein</fullName>
    </recommendedName>
</protein>
<keyword evidence="1" id="KW-0732">Signal</keyword>
<dbReference type="EMBL" id="SMGK01000005">
    <property type="protein sequence ID" value="TCK71566.1"/>
    <property type="molecule type" value="Genomic_DNA"/>
</dbReference>